<dbReference type="Proteomes" id="UP001239167">
    <property type="component" value="Unassembled WGS sequence"/>
</dbReference>
<proteinExistence type="predicted"/>
<evidence type="ECO:0008006" key="3">
    <source>
        <dbReference type="Google" id="ProtNLM"/>
    </source>
</evidence>
<organism evidence="1 2">
    <name type="scientific">Pectinatus haikarae</name>
    <dbReference type="NCBI Taxonomy" id="349096"/>
    <lineage>
        <taxon>Bacteria</taxon>
        <taxon>Bacillati</taxon>
        <taxon>Bacillota</taxon>
        <taxon>Negativicutes</taxon>
        <taxon>Selenomonadales</taxon>
        <taxon>Selenomonadaceae</taxon>
        <taxon>Pectinatus</taxon>
    </lineage>
</organism>
<comment type="caution">
    <text evidence="1">The sequence shown here is derived from an EMBL/GenBank/DDBJ whole genome shotgun (WGS) entry which is preliminary data.</text>
</comment>
<evidence type="ECO:0000313" key="2">
    <source>
        <dbReference type="Proteomes" id="UP001239167"/>
    </source>
</evidence>
<sequence length="61" mass="6293">MDAIMSIAAMSVGISQERTQDSVGVAVLGKVFDDMNSSAEMITEMSAGSDPNLGVNVDLSV</sequence>
<name>A0ABT9Y9N4_9FIRM</name>
<reference evidence="1 2" key="1">
    <citation type="submission" date="2023-07" db="EMBL/GenBank/DDBJ databases">
        <title>Genomic Encyclopedia of Type Strains, Phase IV (KMG-IV): sequencing the most valuable type-strain genomes for metagenomic binning, comparative biology and taxonomic classification.</title>
        <authorList>
            <person name="Goeker M."/>
        </authorList>
    </citation>
    <scope>NUCLEOTIDE SEQUENCE [LARGE SCALE GENOMIC DNA]</scope>
    <source>
        <strain evidence="1 2">DSM 16980</strain>
    </source>
</reference>
<protein>
    <recommendedName>
        <fullName evidence="3">Motility protein</fullName>
    </recommendedName>
</protein>
<dbReference type="InterPro" id="IPR025906">
    <property type="entry name" value="YjfB_motility"/>
</dbReference>
<gene>
    <name evidence="1" type="ORF">J2S01_002282</name>
</gene>
<evidence type="ECO:0000313" key="1">
    <source>
        <dbReference type="EMBL" id="MDQ0204550.1"/>
    </source>
</evidence>
<keyword evidence="2" id="KW-1185">Reference proteome</keyword>
<dbReference type="Pfam" id="PF14070">
    <property type="entry name" value="YjfB_motility"/>
    <property type="match status" value="1"/>
</dbReference>
<dbReference type="EMBL" id="JAUSUE010000018">
    <property type="protein sequence ID" value="MDQ0204550.1"/>
    <property type="molecule type" value="Genomic_DNA"/>
</dbReference>
<accession>A0ABT9Y9N4</accession>
<dbReference type="RefSeq" id="WP_196605079.1">
    <property type="nucleotide sequence ID" value="NZ_CP116940.1"/>
</dbReference>